<keyword evidence="2" id="KW-1185">Reference proteome</keyword>
<reference evidence="1" key="1">
    <citation type="submission" date="2022-04" db="EMBL/GenBank/DDBJ databases">
        <title>Genome of the entomopathogenic fungus Entomophthora muscae.</title>
        <authorList>
            <person name="Elya C."/>
            <person name="Lovett B.R."/>
            <person name="Lee E."/>
            <person name="Macias A.M."/>
            <person name="Hajek A.E."/>
            <person name="De Bivort B.L."/>
            <person name="Kasson M.T."/>
            <person name="De Fine Licht H.H."/>
            <person name="Stajich J.E."/>
        </authorList>
    </citation>
    <scope>NUCLEOTIDE SEQUENCE</scope>
    <source>
        <strain evidence="1">Berkeley</strain>
    </source>
</reference>
<proteinExistence type="predicted"/>
<comment type="caution">
    <text evidence="1">The sequence shown here is derived from an EMBL/GenBank/DDBJ whole genome shotgun (WGS) entry which is preliminary data.</text>
</comment>
<dbReference type="EMBL" id="QTSX02004982">
    <property type="protein sequence ID" value="KAJ9063014.1"/>
    <property type="molecule type" value="Genomic_DNA"/>
</dbReference>
<sequence>MKGLILFQVFAVVAEYDYIVVGSGPGGGTLATELAIKGFKTLLIEAGPHHFEANQSTPAFQARASEDPNTAFEFQVNHYTNGTLYFYPRAGVLGGCSVHNAMITVYPNTRDFKLMQDITDDANWSEQNMRSHFRRMENNQYMPNWLSFDHGFKGWFKTSYVNFLVQLKMDPALINLFISVMGNPFYDLNGRGYFGLHTDSEARVFVPQAIDKTSYTRTNFPKYIYEVSKKHPLTVWTDTFVTKVLFEGNVAVGVEYKKGKYLYKASPLGSEENRQKAITGTVNAKREIILSGGTFNTPQILMLSGIGDQEHLQEFEIPVVSHVPGVGRNMMDRYEISIVSQYEEEFNVVKGCQFTPSSGDPCYKEYIEKRTGPYTSNGLISGQLKKSNPNLKEPDLFILNTLSDFHGYHNGYSKNVPKTLNSSTRLILKAHTNNTNGHVKLLSSNPFDVPDINFHSFSDGDSDLNILVHAIRAEREHLRASIFIPHKELYPGDHVQTDEEIRKYIKANAWGHHACCTAKMGTPDDPTAVVDAKFRVRGVKNLRVVDMSIFPKIPGYFPTLYISMMAMKAANDIANA</sequence>
<dbReference type="Proteomes" id="UP001165960">
    <property type="component" value="Unassembled WGS sequence"/>
</dbReference>
<organism evidence="1 2">
    <name type="scientific">Entomophthora muscae</name>
    <dbReference type="NCBI Taxonomy" id="34485"/>
    <lineage>
        <taxon>Eukaryota</taxon>
        <taxon>Fungi</taxon>
        <taxon>Fungi incertae sedis</taxon>
        <taxon>Zoopagomycota</taxon>
        <taxon>Entomophthoromycotina</taxon>
        <taxon>Entomophthoromycetes</taxon>
        <taxon>Entomophthorales</taxon>
        <taxon>Entomophthoraceae</taxon>
        <taxon>Entomophthora</taxon>
    </lineage>
</organism>
<evidence type="ECO:0000313" key="2">
    <source>
        <dbReference type="Proteomes" id="UP001165960"/>
    </source>
</evidence>
<evidence type="ECO:0000313" key="1">
    <source>
        <dbReference type="EMBL" id="KAJ9063014.1"/>
    </source>
</evidence>
<protein>
    <submittedName>
        <fullName evidence="1">Uncharacterized protein</fullName>
    </submittedName>
</protein>
<gene>
    <name evidence="1" type="ORF">DSO57_1004644</name>
</gene>
<accession>A0ACC2SL60</accession>
<name>A0ACC2SL60_9FUNG</name>